<evidence type="ECO:0000313" key="4">
    <source>
        <dbReference type="RefSeq" id="XP_012946923.1"/>
    </source>
</evidence>
<keyword evidence="1" id="KW-0175">Coiled coil</keyword>
<feature type="coiled-coil region" evidence="1">
    <location>
        <begin position="949"/>
        <end position="1030"/>
    </location>
</feature>
<feature type="region of interest" description="Disordered" evidence="2">
    <location>
        <begin position="275"/>
        <end position="357"/>
    </location>
</feature>
<organism evidence="3 4">
    <name type="scientific">Aplysia californica</name>
    <name type="common">California sea hare</name>
    <dbReference type="NCBI Taxonomy" id="6500"/>
    <lineage>
        <taxon>Eukaryota</taxon>
        <taxon>Metazoa</taxon>
        <taxon>Spiralia</taxon>
        <taxon>Lophotrochozoa</taxon>
        <taxon>Mollusca</taxon>
        <taxon>Gastropoda</taxon>
        <taxon>Heterobranchia</taxon>
        <taxon>Euthyneura</taxon>
        <taxon>Tectipleura</taxon>
        <taxon>Aplysiida</taxon>
        <taxon>Aplysioidea</taxon>
        <taxon>Aplysiidae</taxon>
        <taxon>Aplysia</taxon>
    </lineage>
</organism>
<feature type="coiled-coil region" evidence="1">
    <location>
        <begin position="765"/>
        <end position="853"/>
    </location>
</feature>
<sequence length="1221" mass="137647">MADANESVPNNGEDGVPAEGTGEEGAVEGAPEEGPEVAEAPPVASPVGSRPVSAKKSSRPPSAKQDDAQGSRAASRTGSAQGSRPVSQTGSGRNSAKGSVAGSTAGSPKGSKAGSAAGSPKGSIAGSAAGSRQGSRPSSQRSVREPPRDEEEQEAVEPEVPEDPQPGQETMSLADAFFETEEYRQLDISTMAKMSAVISQDDRDSGVKWDVVRIKSESMMEGREPVSNPVSTEYPLGPKWSVSLMKLNRMHLMEDMVKETVASVLETAKDAPGMEVENKGLTPLNMNAMDTHEPPPTQAVQHWASSGGGDDGDYYGGGGGGGDDDDDEDDDEEDNLDDDEEGLDTDDNSDNETDMVVLDPDHPLMRRFQAALNAHLNKQHEKISLELRDLDETLRVKKKEREDLGVDLYGVQQELARYQMMLEQKHDNVAGLKQERQKEEQELNDVRGLYKDSQIIVNKEKKKGSELQSEVENLALRLFYMENAKEDVRSDIAVMRRAAEKVESEVSRAEMDKQKQDLYVDRLVERVDKLKEEIAMYEAQISAQSEETKAAKESLMEAYMEIEAITLEKKDLYQKWNSSLIGMRRRDEAHSATQEALDQQEQHILSLATEIEGYKKSIQKEQEQNEKLTLILNKTEREIEVAKKHMVQVQAKHDALKAEYTTYTRMLHETEQALARATADRTLRSTEVASLRKQIEQEFLAKVKLEDDILERMRAQLTMEKASQYSKKLTTKTRDRTKHLETEIADVENQIAGSTLETVNVRTRVDRLKKVLAELDDQIKSQNDIINKSEMEIVKRNAIIENKQNQVDLMNKKLNQMISAAGGVELGPLEVQINSLQKSIEARSQEIMELQQQWLRQQSELVRLSHTKEKEIQGLTNCKRQLTILSQKKIRTENDIDQQHREMCDIERNVRNMRNDIIKLNTLLHKEKSVGDELEQGNVLMENAFIAGLKDAELESIELQNKLDGIKEEKERLLNSLVEAERQIMLWEKKTQLARETRAAVDSEVGQGEMRAMKSEIHRMQVRYSQLMKQQEKMIQDMEKAVSRRDTILTRGDAQSKMKKKVLTKGTFERQMGELRKKIKQTIQDANSCDTEIRELRDHQQNLSQQLEEKQINCQQLQSSSDTLDGDVDRTAEVKQKNLTELLARQQKMKYFQQVKDGKYTMLCRTPAALDLESHKQEDRVQSLNAIVDRLNSEFPHAQPVLRKVTVMLASKSAPMMEDPA</sequence>
<feature type="compositionally biased region" description="Acidic residues" evidence="2">
    <location>
        <begin position="322"/>
        <end position="353"/>
    </location>
</feature>
<feature type="compositionally biased region" description="Acidic residues" evidence="2">
    <location>
        <begin position="21"/>
        <end position="36"/>
    </location>
</feature>
<dbReference type="InterPro" id="IPR037386">
    <property type="entry name" value="CCDC40"/>
</dbReference>
<feature type="compositionally biased region" description="Gly residues" evidence="2">
    <location>
        <begin position="306"/>
        <end position="321"/>
    </location>
</feature>
<gene>
    <name evidence="4" type="primary">LOC101846631</name>
</gene>
<protein>
    <submittedName>
        <fullName evidence="4">Coiled-coil domain-containing protein 40</fullName>
    </submittedName>
</protein>
<feature type="compositionally biased region" description="Low complexity" evidence="2">
    <location>
        <begin position="37"/>
        <end position="63"/>
    </location>
</feature>
<dbReference type="Proteomes" id="UP000694888">
    <property type="component" value="Unplaced"/>
</dbReference>
<keyword evidence="3" id="KW-1185">Reference proteome</keyword>
<feature type="coiled-coil region" evidence="1">
    <location>
        <begin position="604"/>
        <end position="659"/>
    </location>
</feature>
<feature type="coiled-coil region" evidence="1">
    <location>
        <begin position="373"/>
        <end position="547"/>
    </location>
</feature>
<dbReference type="RefSeq" id="XP_012946923.1">
    <property type="nucleotide sequence ID" value="XM_013091469.2"/>
</dbReference>
<evidence type="ECO:0000256" key="1">
    <source>
        <dbReference type="SAM" id="Coils"/>
    </source>
</evidence>
<reference evidence="4" key="1">
    <citation type="submission" date="2025-08" db="UniProtKB">
        <authorList>
            <consortium name="RefSeq"/>
        </authorList>
    </citation>
    <scope>IDENTIFICATION</scope>
</reference>
<evidence type="ECO:0000313" key="3">
    <source>
        <dbReference type="Proteomes" id="UP000694888"/>
    </source>
</evidence>
<dbReference type="PANTHER" id="PTHR16275">
    <property type="entry name" value="COILED-COIL DOMAIN-CONTAINING PROTEIN 40"/>
    <property type="match status" value="1"/>
</dbReference>
<feature type="compositionally biased region" description="Acidic residues" evidence="2">
    <location>
        <begin position="148"/>
        <end position="162"/>
    </location>
</feature>
<accession>A0ABM1AG09</accession>
<proteinExistence type="predicted"/>
<dbReference type="PANTHER" id="PTHR16275:SF8">
    <property type="entry name" value="COILED-COIL DOMAIN-CONTAINING PROTEIN 40"/>
    <property type="match status" value="1"/>
</dbReference>
<name>A0ABM1AG09_APLCA</name>
<feature type="compositionally biased region" description="Polar residues" evidence="2">
    <location>
        <begin position="72"/>
        <end position="97"/>
    </location>
</feature>
<dbReference type="Pfam" id="PF08647">
    <property type="entry name" value="BRE1"/>
    <property type="match status" value="1"/>
</dbReference>
<evidence type="ECO:0000256" key="2">
    <source>
        <dbReference type="SAM" id="MobiDB-lite"/>
    </source>
</evidence>
<feature type="region of interest" description="Disordered" evidence="2">
    <location>
        <begin position="1"/>
        <end position="171"/>
    </location>
</feature>
<dbReference type="GeneID" id="101846631"/>
<feature type="compositionally biased region" description="Low complexity" evidence="2">
    <location>
        <begin position="101"/>
        <end position="141"/>
    </location>
</feature>
<feature type="coiled-coil region" evidence="1">
    <location>
        <begin position="1089"/>
        <end position="1120"/>
    </location>
</feature>